<dbReference type="EMBL" id="QWET01000003">
    <property type="protein sequence ID" value="RIH66401.1"/>
    <property type="molecule type" value="Genomic_DNA"/>
</dbReference>
<evidence type="ECO:0000259" key="13">
    <source>
        <dbReference type="Pfam" id="PF00291"/>
    </source>
</evidence>
<evidence type="ECO:0000256" key="7">
    <source>
        <dbReference type="ARBA" id="ARBA00022822"/>
    </source>
</evidence>
<evidence type="ECO:0000256" key="3">
    <source>
        <dbReference type="ARBA" id="ARBA00004733"/>
    </source>
</evidence>
<dbReference type="NCBIfam" id="TIGR01415">
    <property type="entry name" value="trpB_rel"/>
    <property type="match status" value="1"/>
</dbReference>
<keyword evidence="9 12" id="KW-0057">Aromatic amino acid biosynthesis</keyword>
<comment type="catalytic activity">
    <reaction evidence="11 12">
        <text>(1S,2R)-1-C-(indol-3-yl)glycerol 3-phosphate + L-serine = D-glyceraldehyde 3-phosphate + L-tryptophan + H2O</text>
        <dbReference type="Rhea" id="RHEA:10532"/>
        <dbReference type="ChEBI" id="CHEBI:15377"/>
        <dbReference type="ChEBI" id="CHEBI:33384"/>
        <dbReference type="ChEBI" id="CHEBI:57912"/>
        <dbReference type="ChEBI" id="CHEBI:58866"/>
        <dbReference type="ChEBI" id="CHEBI:59776"/>
        <dbReference type="EC" id="4.2.1.20"/>
    </reaction>
</comment>
<dbReference type="HAMAP" id="MF_00133">
    <property type="entry name" value="Trp_synth_beta"/>
    <property type="match status" value="1"/>
</dbReference>
<evidence type="ECO:0000256" key="10">
    <source>
        <dbReference type="ARBA" id="ARBA00023239"/>
    </source>
</evidence>
<evidence type="ECO:0000256" key="5">
    <source>
        <dbReference type="ARBA" id="ARBA00011270"/>
    </source>
</evidence>
<name>A0A399D6Q7_9BACT</name>
<comment type="similarity">
    <text evidence="4 12">Belongs to the TrpB family.</text>
</comment>
<evidence type="ECO:0000256" key="11">
    <source>
        <dbReference type="ARBA" id="ARBA00049047"/>
    </source>
</evidence>
<evidence type="ECO:0000256" key="4">
    <source>
        <dbReference type="ARBA" id="ARBA00009982"/>
    </source>
</evidence>
<dbReference type="InterPro" id="IPR036052">
    <property type="entry name" value="TrpB-like_PALP_sf"/>
</dbReference>
<dbReference type="InterPro" id="IPR006316">
    <property type="entry name" value="Trp_synth_b-like"/>
</dbReference>
<dbReference type="PIRSF" id="PIRSF500824">
    <property type="entry name" value="TrpB_prok"/>
    <property type="match status" value="1"/>
</dbReference>
<sequence>MTRQKKIFLEESEMPKQWYNLAPDLPTPMNPPLGPDGNPLSPDKLAPVFPMNLIEQEVSQERWIDIPEGIREILVQWRPSPLIRAYELEEALGTPAKIYYKNEGVSPAGSHKPNTAVAQAWYNKQFGIKKLTTETGAGQWGSALSFACAQLGGIECKVFMVRVSFDQKPFRKMMMQTWGGTCIASPSTETQAGRNILEKYPDTPGSLGIAISEAIEAAVSDPKGETRYSLGSVLNHVMLHQTVIGLEAKKQLAKVGIEKPDVVIGCCGGGSNFAGIAFPFMYDKINGADIQVIGVEPFSCPTLTKAPFIYDHGDVAKMTPLLPMYSLGHSFIPAPIHAGGLRYHGMAPLVSAALKDGLMEAQAVHQSECFEAGLLFAKTEGIIPAPETTHAIASAIREAKKAKEEGKEKVILFNFSGHGLMDLVGYDKYLSGQLSDYEYPESEIANNLKELEGYPMPK</sequence>
<evidence type="ECO:0000256" key="9">
    <source>
        <dbReference type="ARBA" id="ARBA00023141"/>
    </source>
</evidence>
<dbReference type="GO" id="GO:0052684">
    <property type="term" value="F:L-serine hydro-lyase (adding indole, L-tryptophan-forming) activity"/>
    <property type="evidence" value="ECO:0007669"/>
    <property type="project" value="TreeGrafter"/>
</dbReference>
<dbReference type="Proteomes" id="UP000266441">
    <property type="component" value="Unassembled WGS sequence"/>
</dbReference>
<dbReference type="InterPro" id="IPR006653">
    <property type="entry name" value="Trp_synth_b_CS"/>
</dbReference>
<dbReference type="InterPro" id="IPR001926">
    <property type="entry name" value="TrpB-like_PALP"/>
</dbReference>
<dbReference type="PANTHER" id="PTHR48077">
    <property type="entry name" value="TRYPTOPHAN SYNTHASE-RELATED"/>
    <property type="match status" value="1"/>
</dbReference>
<proteinExistence type="inferred from homology"/>
<dbReference type="UniPathway" id="UPA00035">
    <property type="reaction ID" value="UER00044"/>
</dbReference>
<keyword evidence="15" id="KW-1185">Reference proteome</keyword>
<dbReference type="GO" id="GO:0004834">
    <property type="term" value="F:tryptophan synthase activity"/>
    <property type="evidence" value="ECO:0007669"/>
    <property type="project" value="UniProtKB-UniRule"/>
</dbReference>
<comment type="caution">
    <text evidence="14">The sequence shown here is derived from an EMBL/GenBank/DDBJ whole genome shotgun (WGS) entry which is preliminary data.</text>
</comment>
<dbReference type="GO" id="GO:0030170">
    <property type="term" value="F:pyridoxal phosphate binding"/>
    <property type="evidence" value="ECO:0007669"/>
    <property type="project" value="InterPro"/>
</dbReference>
<keyword evidence="6 12" id="KW-0028">Amino-acid biosynthesis</keyword>
<comment type="cofactor">
    <cofactor evidence="1 12">
        <name>pyridoxal 5'-phosphate</name>
        <dbReference type="ChEBI" id="CHEBI:597326"/>
    </cofactor>
</comment>
<keyword evidence="10 12" id="KW-0456">Lyase</keyword>
<dbReference type="NCBIfam" id="NF009057">
    <property type="entry name" value="PRK12391.1"/>
    <property type="match status" value="1"/>
</dbReference>
<dbReference type="PROSITE" id="PS00168">
    <property type="entry name" value="TRP_SYNTHASE_BETA"/>
    <property type="match status" value="1"/>
</dbReference>
<evidence type="ECO:0000256" key="12">
    <source>
        <dbReference type="HAMAP-Rule" id="MF_00133"/>
    </source>
</evidence>
<evidence type="ECO:0000256" key="2">
    <source>
        <dbReference type="ARBA" id="ARBA00002786"/>
    </source>
</evidence>
<evidence type="ECO:0000256" key="1">
    <source>
        <dbReference type="ARBA" id="ARBA00001933"/>
    </source>
</evidence>
<feature type="domain" description="Tryptophan synthase beta chain-like PALP" evidence="13">
    <location>
        <begin position="77"/>
        <end position="417"/>
    </location>
</feature>
<dbReference type="OrthoDB" id="9766131at2"/>
<evidence type="ECO:0000313" key="14">
    <source>
        <dbReference type="EMBL" id="RIH66401.1"/>
    </source>
</evidence>
<dbReference type="EC" id="4.2.1.20" evidence="12"/>
<comment type="subunit">
    <text evidence="5 12">Tetramer of two alpha and two beta chains.</text>
</comment>
<dbReference type="PANTHER" id="PTHR48077:SF6">
    <property type="entry name" value="TRYPTOPHAN SYNTHASE"/>
    <property type="match status" value="1"/>
</dbReference>
<dbReference type="RefSeq" id="WP_119348988.1">
    <property type="nucleotide sequence ID" value="NZ_JBFHKJ010000026.1"/>
</dbReference>
<gene>
    <name evidence="12" type="primary">trpB</name>
    <name evidence="14" type="ORF">D1164_05725</name>
</gene>
<keyword evidence="7 12" id="KW-0822">Tryptophan biosynthesis</keyword>
<protein>
    <recommendedName>
        <fullName evidence="12">Tryptophan synthase beta chain</fullName>
        <ecNumber evidence="12">4.2.1.20</ecNumber>
    </recommendedName>
</protein>
<comment type="function">
    <text evidence="2 12">The beta subunit is responsible for the synthesis of L-tryptophan from indole and L-serine.</text>
</comment>
<reference evidence="14 15" key="1">
    <citation type="journal article" date="2015" name="Int. J. Syst. Evol. Microbiol.">
        <title>Mariniphaga sediminis sp. nov., isolated from coastal sediment.</title>
        <authorList>
            <person name="Wang F.Q."/>
            <person name="Shen Q.Y."/>
            <person name="Chen G.J."/>
            <person name="Du Z.J."/>
        </authorList>
    </citation>
    <scope>NUCLEOTIDE SEQUENCE [LARGE SCALE GENOMIC DNA]</scope>
    <source>
        <strain evidence="14 15">SY21</strain>
    </source>
</reference>
<evidence type="ECO:0000256" key="6">
    <source>
        <dbReference type="ARBA" id="ARBA00022605"/>
    </source>
</evidence>
<dbReference type="SUPFAM" id="SSF53686">
    <property type="entry name" value="Tryptophan synthase beta subunit-like PLP-dependent enzymes"/>
    <property type="match status" value="1"/>
</dbReference>
<dbReference type="Gene3D" id="3.40.50.1100">
    <property type="match status" value="2"/>
</dbReference>
<dbReference type="PIRSF" id="PIRSF001413">
    <property type="entry name" value="Trp_syn_beta"/>
    <property type="match status" value="1"/>
</dbReference>
<dbReference type="GO" id="GO:0005737">
    <property type="term" value="C:cytoplasm"/>
    <property type="evidence" value="ECO:0007669"/>
    <property type="project" value="TreeGrafter"/>
</dbReference>
<dbReference type="Pfam" id="PF00291">
    <property type="entry name" value="PALP"/>
    <property type="match status" value="1"/>
</dbReference>
<evidence type="ECO:0000256" key="8">
    <source>
        <dbReference type="ARBA" id="ARBA00022898"/>
    </source>
</evidence>
<accession>A0A399D6Q7</accession>
<evidence type="ECO:0000313" key="15">
    <source>
        <dbReference type="Proteomes" id="UP000266441"/>
    </source>
</evidence>
<organism evidence="14 15">
    <name type="scientific">Mariniphaga sediminis</name>
    <dbReference type="NCBI Taxonomy" id="1628158"/>
    <lineage>
        <taxon>Bacteria</taxon>
        <taxon>Pseudomonadati</taxon>
        <taxon>Bacteroidota</taxon>
        <taxon>Bacteroidia</taxon>
        <taxon>Marinilabiliales</taxon>
        <taxon>Prolixibacteraceae</taxon>
        <taxon>Mariniphaga</taxon>
    </lineage>
</organism>
<keyword evidence="8 12" id="KW-0663">Pyridoxal phosphate</keyword>
<dbReference type="InterPro" id="IPR023026">
    <property type="entry name" value="Trp_synth_beta/beta-like"/>
</dbReference>
<comment type="pathway">
    <text evidence="3 12">Amino-acid biosynthesis; L-tryptophan biosynthesis; L-tryptophan from chorismate: step 5/5.</text>
</comment>
<dbReference type="AlphaFoldDB" id="A0A399D6Q7"/>
<feature type="modified residue" description="N6-(pyridoxal phosphate)lysine" evidence="12">
    <location>
        <position position="112"/>
    </location>
</feature>